<dbReference type="InterPro" id="IPR050832">
    <property type="entry name" value="Bact_Acetyltransf"/>
</dbReference>
<keyword evidence="1" id="KW-0808">Transferase</keyword>
<keyword evidence="5" id="KW-0012">Acyltransferase</keyword>
<name>A0A934JYY1_9GAMM</name>
<dbReference type="Pfam" id="PF00583">
    <property type="entry name" value="Acetyltransf_1"/>
    <property type="match status" value="1"/>
</dbReference>
<dbReference type="SUPFAM" id="SSF46785">
    <property type="entry name" value="Winged helix' DNA-binding domain"/>
    <property type="match status" value="1"/>
</dbReference>
<dbReference type="PROSITE" id="PS50995">
    <property type="entry name" value="HTH_MARR_2"/>
    <property type="match status" value="1"/>
</dbReference>
<dbReference type="InterPro" id="IPR016181">
    <property type="entry name" value="Acyl_CoA_acyltransferase"/>
</dbReference>
<evidence type="ECO:0000256" key="2">
    <source>
        <dbReference type="ARBA" id="ARBA00023015"/>
    </source>
</evidence>
<dbReference type="InterPro" id="IPR036388">
    <property type="entry name" value="WH-like_DNA-bd_sf"/>
</dbReference>
<dbReference type="PANTHER" id="PTHR43877">
    <property type="entry name" value="AMINOALKYLPHOSPHONATE N-ACETYLTRANSFERASE-RELATED-RELATED"/>
    <property type="match status" value="1"/>
</dbReference>
<dbReference type="CDD" id="cd00090">
    <property type="entry name" value="HTH_ARSR"/>
    <property type="match status" value="1"/>
</dbReference>
<evidence type="ECO:0000259" key="7">
    <source>
        <dbReference type="PROSITE" id="PS51186"/>
    </source>
</evidence>
<dbReference type="PROSITE" id="PS01117">
    <property type="entry name" value="HTH_MARR_1"/>
    <property type="match status" value="1"/>
</dbReference>
<sequence>MERFGVLSMGSRLKRLSDHLFQEVQGIYQEYGIPISGTYFPILRLLQLSGAMSVMDMAEKLKVSHPAVSKQVTKMLKEGLLEKELDPCDQRRSHLKLSADGHQAMAQVEPILQEMKVVLDGVINIPSANFLQALEQVERQLLGNELTEMVIDRLSRVNIIPYKETHQSAFFALNMHWLESYFPDQVIEADYQVLEDPQASIIDKSGFVWMAIREGSERALGTLAMLPDSQANSTALLKLAVAEHAQGKGIAQRLMDQAIAQARQMGVEKMTLETASCLEAAKRLYEKNGFVEMPAPKPSLYERADVYMEKILEKSL</sequence>
<dbReference type="Gene3D" id="3.40.630.30">
    <property type="match status" value="1"/>
</dbReference>
<evidence type="ECO:0000256" key="1">
    <source>
        <dbReference type="ARBA" id="ARBA00022679"/>
    </source>
</evidence>
<feature type="domain" description="N-acetyltransferase" evidence="7">
    <location>
        <begin position="157"/>
        <end position="313"/>
    </location>
</feature>
<dbReference type="AlphaFoldDB" id="A0A934JYY1"/>
<accession>A0A934JYY1</accession>
<evidence type="ECO:0000256" key="3">
    <source>
        <dbReference type="ARBA" id="ARBA00023125"/>
    </source>
</evidence>
<evidence type="ECO:0000259" key="6">
    <source>
        <dbReference type="PROSITE" id="PS50995"/>
    </source>
</evidence>
<dbReference type="GO" id="GO:0003700">
    <property type="term" value="F:DNA-binding transcription factor activity"/>
    <property type="evidence" value="ECO:0007669"/>
    <property type="project" value="InterPro"/>
</dbReference>
<dbReference type="Gene3D" id="1.10.10.10">
    <property type="entry name" value="Winged helix-like DNA-binding domain superfamily/Winged helix DNA-binding domain"/>
    <property type="match status" value="1"/>
</dbReference>
<dbReference type="SUPFAM" id="SSF55729">
    <property type="entry name" value="Acyl-CoA N-acyltransferases (Nat)"/>
    <property type="match status" value="1"/>
</dbReference>
<keyword evidence="3" id="KW-0238">DNA-binding</keyword>
<comment type="caution">
    <text evidence="8">The sequence shown here is derived from an EMBL/GenBank/DDBJ whole genome shotgun (WGS) entry which is preliminary data.</text>
</comment>
<dbReference type="GO" id="GO:0016747">
    <property type="term" value="F:acyltransferase activity, transferring groups other than amino-acyl groups"/>
    <property type="evidence" value="ECO:0007669"/>
    <property type="project" value="InterPro"/>
</dbReference>
<evidence type="ECO:0000256" key="4">
    <source>
        <dbReference type="ARBA" id="ARBA00023163"/>
    </source>
</evidence>
<reference evidence="8" key="1">
    <citation type="submission" date="2020-12" db="EMBL/GenBank/DDBJ databases">
        <title>Marinomonas arctica sp. nov., a psychrotolerant bacterium isolated from the Arctic.</title>
        <authorList>
            <person name="Zhang Y."/>
        </authorList>
    </citation>
    <scope>NUCLEOTIDE SEQUENCE</scope>
    <source>
        <strain evidence="8">C1424</strain>
    </source>
</reference>
<evidence type="ECO:0000313" key="9">
    <source>
        <dbReference type="Proteomes" id="UP000628710"/>
    </source>
</evidence>
<dbReference type="Proteomes" id="UP000628710">
    <property type="component" value="Unassembled WGS sequence"/>
</dbReference>
<dbReference type="PROSITE" id="PS51186">
    <property type="entry name" value="GNAT"/>
    <property type="match status" value="1"/>
</dbReference>
<dbReference type="GO" id="GO:0003677">
    <property type="term" value="F:DNA binding"/>
    <property type="evidence" value="ECO:0007669"/>
    <property type="project" value="UniProtKB-KW"/>
</dbReference>
<keyword evidence="2" id="KW-0805">Transcription regulation</keyword>
<organism evidence="8 9">
    <name type="scientific">Marinomonas transparens</name>
    <dbReference type="NCBI Taxonomy" id="2795388"/>
    <lineage>
        <taxon>Bacteria</taxon>
        <taxon>Pseudomonadati</taxon>
        <taxon>Pseudomonadota</taxon>
        <taxon>Gammaproteobacteria</taxon>
        <taxon>Oceanospirillales</taxon>
        <taxon>Oceanospirillaceae</taxon>
        <taxon>Marinomonas</taxon>
    </lineage>
</organism>
<evidence type="ECO:0000313" key="8">
    <source>
        <dbReference type="EMBL" id="MBJ7539487.1"/>
    </source>
</evidence>
<dbReference type="InterPro" id="IPR000835">
    <property type="entry name" value="HTH_MarR-typ"/>
</dbReference>
<dbReference type="InterPro" id="IPR011991">
    <property type="entry name" value="ArsR-like_HTH"/>
</dbReference>
<dbReference type="Pfam" id="PF12802">
    <property type="entry name" value="MarR_2"/>
    <property type="match status" value="1"/>
</dbReference>
<evidence type="ECO:0000256" key="5">
    <source>
        <dbReference type="ARBA" id="ARBA00023315"/>
    </source>
</evidence>
<dbReference type="PANTHER" id="PTHR43877:SF2">
    <property type="entry name" value="AMINOALKYLPHOSPHONATE N-ACETYLTRANSFERASE-RELATED"/>
    <property type="match status" value="1"/>
</dbReference>
<dbReference type="InterPro" id="IPR000182">
    <property type="entry name" value="GNAT_dom"/>
</dbReference>
<dbReference type="InterPro" id="IPR036390">
    <property type="entry name" value="WH_DNA-bd_sf"/>
</dbReference>
<gene>
    <name evidence="8" type="ORF">I8J31_17545</name>
</gene>
<feature type="domain" description="HTH marR-type" evidence="6">
    <location>
        <begin position="6"/>
        <end position="139"/>
    </location>
</feature>
<proteinExistence type="predicted"/>
<keyword evidence="9" id="KW-1185">Reference proteome</keyword>
<dbReference type="InterPro" id="IPR023187">
    <property type="entry name" value="Tscrpt_reg_MarR-type_CS"/>
</dbReference>
<dbReference type="CDD" id="cd04301">
    <property type="entry name" value="NAT_SF"/>
    <property type="match status" value="1"/>
</dbReference>
<keyword evidence="4" id="KW-0804">Transcription</keyword>
<dbReference type="EMBL" id="JAEMNX010000025">
    <property type="protein sequence ID" value="MBJ7539487.1"/>
    <property type="molecule type" value="Genomic_DNA"/>
</dbReference>
<protein>
    <submittedName>
        <fullName evidence="8">Bifunctional helix-turn-helix transcriptional regulator/GNAT family N-acetyltransferase</fullName>
    </submittedName>
</protein>
<dbReference type="SMART" id="SM00347">
    <property type="entry name" value="HTH_MARR"/>
    <property type="match status" value="1"/>
</dbReference>